<evidence type="ECO:0000313" key="1">
    <source>
        <dbReference type="EMBL" id="RGE66686.1"/>
    </source>
</evidence>
<dbReference type="InterPro" id="IPR052042">
    <property type="entry name" value="Tail_sheath_structural"/>
</dbReference>
<dbReference type="PANTHER" id="PTHR35861">
    <property type="match status" value="1"/>
</dbReference>
<organism evidence="1 2">
    <name type="scientific">Anaerotruncus colihominis</name>
    <dbReference type="NCBI Taxonomy" id="169435"/>
    <lineage>
        <taxon>Bacteria</taxon>
        <taxon>Bacillati</taxon>
        <taxon>Bacillota</taxon>
        <taxon>Clostridia</taxon>
        <taxon>Eubacteriales</taxon>
        <taxon>Oscillospiraceae</taxon>
        <taxon>Anaerotruncus</taxon>
    </lineage>
</organism>
<proteinExistence type="predicted"/>
<name>A0A3E3IHZ7_9FIRM</name>
<reference evidence="1 2" key="1">
    <citation type="submission" date="2018-08" db="EMBL/GenBank/DDBJ databases">
        <title>A genome reference for cultivated species of the human gut microbiota.</title>
        <authorList>
            <person name="Zou Y."/>
            <person name="Xue W."/>
            <person name="Luo G."/>
        </authorList>
    </citation>
    <scope>NUCLEOTIDE SEQUENCE [LARGE SCALE GENOMIC DNA]</scope>
    <source>
        <strain evidence="1 2">TF05-12AC</strain>
    </source>
</reference>
<accession>A0A3E3IHZ7</accession>
<dbReference type="Proteomes" id="UP000260828">
    <property type="component" value="Unassembled WGS sequence"/>
</dbReference>
<gene>
    <name evidence="1" type="ORF">DXC40_12995</name>
</gene>
<sequence>MANLGIHVNEQATAVSTPVVANSGIPFVVGLAPGHCASNPAKANLPVLCTSWAEAVEKLGFSYDWGTYTLCEFMYSHFQLFGCQPVIFCNVLDPATMKKEVQAADHDVVDHKISLPFGIINDNSLVVRSGEDELERDTDYSVLYDEKKGVCIVELLSSSDHYSTQSLNVAGNTVTPDTVSDTDIVSGLGTIDACMNITGVIPDLICAPGFSHIPAVAAVMAAKAAGINGLFRAKALVDVFTGDNGVREVSGLLDWKTKNSMVDENQIVCWPMVKMGEYKFHLSTQMAGLMAQTDAGNNGCPYESPSNKALKIDGCCLLDGTEINLTWEQVQMIAGNYGIVTALNFMSIGWTLKGNYTACYPGNNDVKDYFIPVSRMFAWVANTLIRTYWSKLDKPMNRRLIDTVLDTCNIWLNGLVADERLLGARAEVPEDENPLDDLLAGILRIHIYLTPPSPAQEIDFTLEYSVDYATAALQSAG</sequence>
<dbReference type="PANTHER" id="PTHR35861:SF2">
    <property type="entry name" value="FELS-2 PROPHAGE PROTEIN"/>
    <property type="match status" value="1"/>
</dbReference>
<evidence type="ECO:0000313" key="2">
    <source>
        <dbReference type="Proteomes" id="UP000260828"/>
    </source>
</evidence>
<dbReference type="AlphaFoldDB" id="A0A3E3IHZ7"/>
<dbReference type="RefSeq" id="WP_117546713.1">
    <property type="nucleotide sequence ID" value="NZ_JADMWG010000026.1"/>
</dbReference>
<dbReference type="EMBL" id="QVME01000007">
    <property type="protein sequence ID" value="RGE66686.1"/>
    <property type="molecule type" value="Genomic_DNA"/>
</dbReference>
<comment type="caution">
    <text evidence="1">The sequence shown here is derived from an EMBL/GenBank/DDBJ whole genome shotgun (WGS) entry which is preliminary data.</text>
</comment>
<protein>
    <submittedName>
        <fullName evidence="1">Phage tail protein</fullName>
    </submittedName>
</protein>